<proteinExistence type="predicted"/>
<dbReference type="AlphaFoldDB" id="A0A1I6BRR3"/>
<evidence type="ECO:0000313" key="2">
    <source>
        <dbReference type="Proteomes" id="UP000199029"/>
    </source>
</evidence>
<dbReference type="SUPFAM" id="SSF53756">
    <property type="entry name" value="UDP-Glycosyltransferase/glycogen phosphorylase"/>
    <property type="match status" value="1"/>
</dbReference>
<dbReference type="Proteomes" id="UP000199029">
    <property type="component" value="Unassembled WGS sequence"/>
</dbReference>
<dbReference type="Gene3D" id="3.40.50.2000">
    <property type="entry name" value="Glycogen Phosphorylase B"/>
    <property type="match status" value="1"/>
</dbReference>
<keyword evidence="1" id="KW-0808">Transferase</keyword>
<dbReference type="GO" id="GO:0016757">
    <property type="term" value="F:glycosyltransferase activity"/>
    <property type="evidence" value="ECO:0007669"/>
    <property type="project" value="TreeGrafter"/>
</dbReference>
<dbReference type="OrthoDB" id="596635at2"/>
<evidence type="ECO:0000313" key="1">
    <source>
        <dbReference type="EMBL" id="SFQ83603.1"/>
    </source>
</evidence>
<dbReference type="PANTHER" id="PTHR12526">
    <property type="entry name" value="GLYCOSYLTRANSFERASE"/>
    <property type="match status" value="1"/>
</dbReference>
<dbReference type="RefSeq" id="WP_092679021.1">
    <property type="nucleotide sequence ID" value="NZ_FOXS01000012.1"/>
</dbReference>
<dbReference type="EMBL" id="FOXS01000012">
    <property type="protein sequence ID" value="SFQ83603.1"/>
    <property type="molecule type" value="Genomic_DNA"/>
</dbReference>
<dbReference type="CDD" id="cd03801">
    <property type="entry name" value="GT4_PimA-like"/>
    <property type="match status" value="1"/>
</dbReference>
<sequence>MQVLLHHPTGNANVRAAASGLQQAGLLAGFRTTIAAFPDSMLGRVSALPRFGELSRRHFEAALKVKTQMWPWRELGRMAASKAGFDSLVKHETGFFCVDAVYHSLDRHVAVGLSRSARRQKVDTVYAYEDGALASFQRAKQLGLTCVYDLPIGYWRAAQRLLKPEQQRWPDWAPTLTGLQDSEAKLARKDEELRLADRILVASQFTAHTLQDFPGVLAPIQVVPYGFPAVGKPRQYLPIGNGRPLKLLFVGGLSQRKGIADLFTAVAALKSRVELTIVGRKASNYCPSLDAALACHRWLPSLPHAEVLAIMREHDVLVFPSLFEGFGLVITEAMSQGTPVITTDRTAGPDLIEHGRNGWLVEAGSTAALQGAIENLLQRPESIAEAGRAAQETARGRPWAVYGQELAKALTNQP</sequence>
<accession>A0A1I6BRR3</accession>
<dbReference type="Pfam" id="PF13692">
    <property type="entry name" value="Glyco_trans_1_4"/>
    <property type="match status" value="1"/>
</dbReference>
<organism evidence="1 2">
    <name type="scientific">Hymenobacter arizonensis</name>
    <name type="common">Siccationidurans arizonensis</name>
    <dbReference type="NCBI Taxonomy" id="1227077"/>
    <lineage>
        <taxon>Bacteria</taxon>
        <taxon>Pseudomonadati</taxon>
        <taxon>Bacteroidota</taxon>
        <taxon>Cytophagia</taxon>
        <taxon>Cytophagales</taxon>
        <taxon>Hymenobacteraceae</taxon>
        <taxon>Hymenobacter</taxon>
    </lineage>
</organism>
<gene>
    <name evidence="1" type="ORF">SAMN04515668_5001</name>
</gene>
<keyword evidence="2" id="KW-1185">Reference proteome</keyword>
<name>A0A1I6BRR3_HYMAR</name>
<reference evidence="2" key="1">
    <citation type="submission" date="2016-10" db="EMBL/GenBank/DDBJ databases">
        <authorList>
            <person name="Varghese N."/>
            <person name="Submissions S."/>
        </authorList>
    </citation>
    <scope>NUCLEOTIDE SEQUENCE [LARGE SCALE GENOMIC DNA]</scope>
    <source>
        <strain evidence="2">OR362-8,ATCC BAA-1266,JCM 13504</strain>
    </source>
</reference>
<protein>
    <submittedName>
        <fullName evidence="1">Glycosyl transferases group 1</fullName>
    </submittedName>
</protein>
<dbReference type="PANTHER" id="PTHR12526:SF635">
    <property type="entry name" value="GLYCOSYL TRANSFERASE GROUP 1"/>
    <property type="match status" value="1"/>
</dbReference>
<dbReference type="STRING" id="1227077.SAMN04515668_5001"/>